<evidence type="ECO:0000313" key="3">
    <source>
        <dbReference type="Proteomes" id="UP000799092"/>
    </source>
</evidence>
<evidence type="ECO:0000313" key="2">
    <source>
        <dbReference type="EMBL" id="MRH43741.1"/>
    </source>
</evidence>
<sequence length="80" mass="9177">MERHSVHDAISAVKDAQKWVEEAQSNANGYTEAQNHLNFAEELLSNAQVEYGNIQDKRELQHASDLLRLLQETQQSNRTQ</sequence>
<dbReference type="AlphaFoldDB" id="A0A6A8DJ12"/>
<keyword evidence="3" id="KW-1185">Reference proteome</keyword>
<protein>
    <recommendedName>
        <fullName evidence="4">DUF2564 family protein</fullName>
    </recommendedName>
</protein>
<comment type="caution">
    <text evidence="2">The sequence shown here is derived from an EMBL/GenBank/DDBJ whole genome shotgun (WGS) entry which is preliminary data.</text>
</comment>
<organism evidence="2 3">
    <name type="scientific">Aquibacillus halophilus</name>
    <dbReference type="NCBI Taxonomy" id="930132"/>
    <lineage>
        <taxon>Bacteria</taxon>
        <taxon>Bacillati</taxon>
        <taxon>Bacillota</taxon>
        <taxon>Bacilli</taxon>
        <taxon>Bacillales</taxon>
        <taxon>Bacillaceae</taxon>
        <taxon>Aquibacillus</taxon>
    </lineage>
</organism>
<name>A0A6A8DJ12_9BACI</name>
<reference evidence="2" key="1">
    <citation type="submission" date="2019-11" db="EMBL/GenBank/DDBJ databases">
        <authorList>
            <person name="Li J."/>
        </authorList>
    </citation>
    <scope>NUCLEOTIDE SEQUENCE</scope>
    <source>
        <strain evidence="2">B6B</strain>
    </source>
</reference>
<proteinExistence type="predicted"/>
<dbReference type="Proteomes" id="UP000799092">
    <property type="component" value="Unassembled WGS sequence"/>
</dbReference>
<dbReference type="OrthoDB" id="2973395at2"/>
<accession>A0A6A8DJ12</accession>
<gene>
    <name evidence="2" type="ORF">GH741_13770</name>
</gene>
<feature type="coiled-coil region" evidence="1">
    <location>
        <begin position="30"/>
        <end position="57"/>
    </location>
</feature>
<evidence type="ECO:0000256" key="1">
    <source>
        <dbReference type="SAM" id="Coils"/>
    </source>
</evidence>
<keyword evidence="1" id="KW-0175">Coiled coil</keyword>
<dbReference type="RefSeq" id="WP_153737360.1">
    <property type="nucleotide sequence ID" value="NZ_WJNG01000011.1"/>
</dbReference>
<dbReference type="EMBL" id="WJNG01000011">
    <property type="protein sequence ID" value="MRH43741.1"/>
    <property type="molecule type" value="Genomic_DNA"/>
</dbReference>
<evidence type="ECO:0008006" key="4">
    <source>
        <dbReference type="Google" id="ProtNLM"/>
    </source>
</evidence>